<dbReference type="EMBL" id="JARXVC010000011">
    <property type="protein sequence ID" value="MDH6282921.1"/>
    <property type="molecule type" value="Genomic_DNA"/>
</dbReference>
<gene>
    <name evidence="2" type="ORF">M2280_004158</name>
</gene>
<evidence type="ECO:0000313" key="2">
    <source>
        <dbReference type="EMBL" id="MDH6282921.1"/>
    </source>
</evidence>
<reference evidence="2 3" key="1">
    <citation type="submission" date="2023-04" db="EMBL/GenBank/DDBJ databases">
        <title>Forest soil microbial communities from Buena Vista Peninsula, Colon Province, Panama.</title>
        <authorList>
            <person name="Bouskill N."/>
        </authorList>
    </citation>
    <scope>NUCLEOTIDE SEQUENCE [LARGE SCALE GENOMIC DNA]</scope>
    <source>
        <strain evidence="2 3">CFH S0262</strain>
    </source>
</reference>
<comment type="caution">
    <text evidence="2">The sequence shown here is derived from an EMBL/GenBank/DDBJ whole genome shotgun (WGS) entry which is preliminary data.</text>
</comment>
<keyword evidence="3" id="KW-1185">Reference proteome</keyword>
<name>A0ABT6MGJ4_9NOCA</name>
<keyword evidence="1" id="KW-0175">Coiled coil</keyword>
<dbReference type="RefSeq" id="WP_280762200.1">
    <property type="nucleotide sequence ID" value="NZ_JARXVC010000011.1"/>
</dbReference>
<sequence>MTTANDLDSMPRYQLQALVNNLMAVAAVSELSPYQGLLLDGAEQRIRDLDAENERKRLERVRQEVAERAAADKARQEAAERWRNDPINEATERGWKAMKRLVPNLDGVGQFTDLAPALQHRYGEFARAVAGIAPSTDIVLSSKQEAGLTATPEQADGTGELTADADSYPLLETFAELDAALDKTIVMNDRGSVFQADAWRGGRRWWKLMGDSDTRFSQEFGAVLPVRVIWSPDVDS</sequence>
<organism evidence="2 3">
    <name type="scientific">Prescottella agglutinans</name>
    <dbReference type="NCBI Taxonomy" id="1644129"/>
    <lineage>
        <taxon>Bacteria</taxon>
        <taxon>Bacillati</taxon>
        <taxon>Actinomycetota</taxon>
        <taxon>Actinomycetes</taxon>
        <taxon>Mycobacteriales</taxon>
        <taxon>Nocardiaceae</taxon>
        <taxon>Prescottella</taxon>
    </lineage>
</organism>
<feature type="coiled-coil region" evidence="1">
    <location>
        <begin position="39"/>
        <end position="71"/>
    </location>
</feature>
<evidence type="ECO:0000256" key="1">
    <source>
        <dbReference type="SAM" id="Coils"/>
    </source>
</evidence>
<protein>
    <recommendedName>
        <fullName evidence="4">HNH endonuclease</fullName>
    </recommendedName>
</protein>
<proteinExistence type="predicted"/>
<dbReference type="Proteomes" id="UP001160334">
    <property type="component" value="Unassembled WGS sequence"/>
</dbReference>
<evidence type="ECO:0008006" key="4">
    <source>
        <dbReference type="Google" id="ProtNLM"/>
    </source>
</evidence>
<evidence type="ECO:0000313" key="3">
    <source>
        <dbReference type="Proteomes" id="UP001160334"/>
    </source>
</evidence>
<accession>A0ABT6MGJ4</accession>